<sequence>MKMSTEMIAPRLCRLFACVGFAVGAAVISAPRAGAMPDIMPASQVRPGMTGVGKSVFEGTKVETFPITVLGVLEKMDYGGGDMIVIRIDGGTVVKQRCGIVGGMSGSPIYVQGKLIGAIAWSVSFSSLPIAGVTPIGQMMEAYRPGWSGGAAEASARWRGDPITVDGRKFTRFAVARDGMVAAAAGADTMVFRPLATPVVVSGLGPVAMKNLTKLLEPHNLVPIPGPGPVGKPMHVDLEPGSAVGVRLVSGDIDVSAVGTLTCIDGDQVVAFGHSIFCSSLGTTDLPLTTAYVHGVWPSAWMSFKLSSPIEPVGHWTQDRMWSVGGTLGTQADMVPATFRLSDADRKVSRTFNISAFRDPDWTSYLVLGTLLDALSAVSSGNVMDRGSQRVRFKVDLEGMPPIERQNAF</sequence>
<evidence type="ECO:0000256" key="1">
    <source>
        <dbReference type="SAM" id="SignalP"/>
    </source>
</evidence>
<evidence type="ECO:0000259" key="2">
    <source>
        <dbReference type="PROSITE" id="PS51494"/>
    </source>
</evidence>
<organism evidence="3 4">
    <name type="scientific">candidate division KD3-62 bacterium DG_56</name>
    <dbReference type="NCBI Taxonomy" id="1704032"/>
    <lineage>
        <taxon>Bacteria</taxon>
        <taxon>candidate division KD3-62</taxon>
    </lineage>
</organism>
<evidence type="ECO:0000313" key="3">
    <source>
        <dbReference type="EMBL" id="KPJ64932.1"/>
    </source>
</evidence>
<dbReference type="InterPro" id="IPR008763">
    <property type="entry name" value="Peptidase_S55"/>
</dbReference>
<accession>A0A0S7XRF6</accession>
<evidence type="ECO:0000313" key="4">
    <source>
        <dbReference type="Proteomes" id="UP000052020"/>
    </source>
</evidence>
<dbReference type="AlphaFoldDB" id="A0A0S7XRF6"/>
<name>A0A0S7XRF6_9BACT</name>
<feature type="chain" id="PRO_5006640238" description="Peptidase S55 domain-containing protein" evidence="1">
    <location>
        <begin position="26"/>
        <end position="409"/>
    </location>
</feature>
<dbReference type="PROSITE" id="PS51494">
    <property type="entry name" value="SPOIVB"/>
    <property type="match status" value="1"/>
</dbReference>
<dbReference type="EMBL" id="LIZY01000001">
    <property type="protein sequence ID" value="KPJ64932.1"/>
    <property type="molecule type" value="Genomic_DNA"/>
</dbReference>
<feature type="non-terminal residue" evidence="3">
    <location>
        <position position="409"/>
    </location>
</feature>
<protein>
    <recommendedName>
        <fullName evidence="2">Peptidase S55 domain-containing protein</fullName>
    </recommendedName>
</protein>
<comment type="caution">
    <text evidence="3">The sequence shown here is derived from an EMBL/GenBank/DDBJ whole genome shotgun (WGS) entry which is preliminary data.</text>
</comment>
<gene>
    <name evidence="3" type="ORF">AMK68_00050</name>
</gene>
<dbReference type="Proteomes" id="UP000052020">
    <property type="component" value="Unassembled WGS sequence"/>
</dbReference>
<feature type="domain" description="Peptidase S55" evidence="2">
    <location>
        <begin position="1"/>
        <end position="155"/>
    </location>
</feature>
<reference evidence="3 4" key="1">
    <citation type="journal article" date="2015" name="Microbiome">
        <title>Genomic resolution of linkages in carbon, nitrogen, and sulfur cycling among widespread estuary sediment bacteria.</title>
        <authorList>
            <person name="Baker B.J."/>
            <person name="Lazar C.S."/>
            <person name="Teske A.P."/>
            <person name="Dick G.J."/>
        </authorList>
    </citation>
    <scope>NUCLEOTIDE SEQUENCE [LARGE SCALE GENOMIC DNA]</scope>
    <source>
        <strain evidence="3">DG_56</strain>
    </source>
</reference>
<feature type="signal peptide" evidence="1">
    <location>
        <begin position="1"/>
        <end position="25"/>
    </location>
</feature>
<dbReference type="Pfam" id="PF05580">
    <property type="entry name" value="Peptidase_S55"/>
    <property type="match status" value="1"/>
</dbReference>
<proteinExistence type="predicted"/>
<keyword evidence="1" id="KW-0732">Signal</keyword>